<dbReference type="AlphaFoldDB" id="A0A3D9DQL6"/>
<evidence type="ECO:0000313" key="2">
    <source>
        <dbReference type="Proteomes" id="UP000257030"/>
    </source>
</evidence>
<reference evidence="1 2" key="1">
    <citation type="journal article" date="2010" name="Syst. Appl. Microbiol.">
        <title>Four new species of Chryseobacterium from the rhizosphere of coastal sand dune plants, Chryseobacterium elymi sp. nov., Chryseobacterium hagamense sp. nov., Chryseobacterium lathyri sp. nov. and Chryseobacterium rhizosphaerae sp. nov.</title>
        <authorList>
            <person name="Cho S.H."/>
            <person name="Lee K.S."/>
            <person name="Shin D.S."/>
            <person name="Han J.H."/>
            <person name="Park K.S."/>
            <person name="Lee C.H."/>
            <person name="Park K.H."/>
            <person name="Kim S.B."/>
        </authorList>
    </citation>
    <scope>NUCLEOTIDE SEQUENCE [LARGE SCALE GENOMIC DNA]</scope>
    <source>
        <strain evidence="1 2">KCTC 22547</strain>
    </source>
</reference>
<comment type="caution">
    <text evidence="1">The sequence shown here is derived from an EMBL/GenBank/DDBJ whole genome shotgun (WGS) entry which is preliminary data.</text>
</comment>
<dbReference type="Proteomes" id="UP000257030">
    <property type="component" value="Unassembled WGS sequence"/>
</dbReference>
<organism evidence="1 2">
    <name type="scientific">Chryseobacterium elymi</name>
    <dbReference type="NCBI Taxonomy" id="395936"/>
    <lineage>
        <taxon>Bacteria</taxon>
        <taxon>Pseudomonadati</taxon>
        <taxon>Bacteroidota</taxon>
        <taxon>Flavobacteriia</taxon>
        <taxon>Flavobacteriales</taxon>
        <taxon>Weeksellaceae</taxon>
        <taxon>Chryseobacterium group</taxon>
        <taxon>Chryseobacterium</taxon>
    </lineage>
</organism>
<sequence length="396" mass="44526">MSIIKPLGIPKIKELTLENPYSIYEEEMGDPQNNPLTGNIKSSLTACKCKTHTKANSIKELIILVKDAEAMMIQNKLTDIGDRINCLRGIYYGTTWSMDYQKEKSENRNNGFYLYTGLTNVKHDARKMLKCSDQCKGNLFQALYQSPEVIDNARKMTDFGHLIIGLDARRSYISKSTNLPYGGTGLENVTWIGDIGGGAGMLAYRRTSDPNTRAKKIVFDSMHDYGCSVNIEGDIAGYIVGYNIKKYEDIVDPTNNIDYIYVGLQKFFDKDWISRVNAFIAMIGGEIENGVLTNRKEVLDNIIDSVEGFAQFYITLRSSDKSFDKKKLVQSFGYIESCAKEVSEIFLDSLLSLRTHPNSIAFKATKDPEPTKVSASEIAEKSKNAERIMEIIKALF</sequence>
<proteinExistence type="predicted"/>
<name>A0A3D9DQL6_9FLAO</name>
<dbReference type="RefSeq" id="WP_116010277.1">
    <property type="nucleotide sequence ID" value="NZ_QNUH01000001.1"/>
</dbReference>
<evidence type="ECO:0000313" key="1">
    <source>
        <dbReference type="EMBL" id="REC80335.1"/>
    </source>
</evidence>
<keyword evidence="2" id="KW-1185">Reference proteome</keyword>
<protein>
    <submittedName>
        <fullName evidence="1">Uncharacterized protein</fullName>
    </submittedName>
</protein>
<dbReference type="OrthoDB" id="1158795at2"/>
<accession>A0A3D9DQL6</accession>
<gene>
    <name evidence="1" type="ORF">DRF60_01080</name>
</gene>
<dbReference type="EMBL" id="QNUH01000001">
    <property type="protein sequence ID" value="REC80335.1"/>
    <property type="molecule type" value="Genomic_DNA"/>
</dbReference>